<dbReference type="Proteomes" id="UP001176941">
    <property type="component" value="Chromosome 3"/>
</dbReference>
<reference evidence="2" key="1">
    <citation type="submission" date="2023-04" db="EMBL/GenBank/DDBJ databases">
        <authorList>
            <consortium name="ELIXIR-Norway"/>
        </authorList>
    </citation>
    <scope>NUCLEOTIDE SEQUENCE [LARGE SCALE GENOMIC DNA]</scope>
</reference>
<organism evidence="2 3">
    <name type="scientific">Rangifer tarandus platyrhynchus</name>
    <name type="common">Svalbard reindeer</name>
    <dbReference type="NCBI Taxonomy" id="3082113"/>
    <lineage>
        <taxon>Eukaryota</taxon>
        <taxon>Metazoa</taxon>
        <taxon>Chordata</taxon>
        <taxon>Craniata</taxon>
        <taxon>Vertebrata</taxon>
        <taxon>Euteleostomi</taxon>
        <taxon>Mammalia</taxon>
        <taxon>Eutheria</taxon>
        <taxon>Laurasiatheria</taxon>
        <taxon>Artiodactyla</taxon>
        <taxon>Ruminantia</taxon>
        <taxon>Pecora</taxon>
        <taxon>Cervidae</taxon>
        <taxon>Odocoileinae</taxon>
        <taxon>Rangifer</taxon>
    </lineage>
</organism>
<protein>
    <submittedName>
        <fullName evidence="2">Uncharacterized protein</fullName>
    </submittedName>
</protein>
<gene>
    <name evidence="2" type="ORF">MRATA1EN1_LOCUS18598</name>
</gene>
<keyword evidence="3" id="KW-1185">Reference proteome</keyword>
<feature type="region of interest" description="Disordered" evidence="1">
    <location>
        <begin position="52"/>
        <end position="88"/>
    </location>
</feature>
<feature type="compositionally biased region" description="Pro residues" evidence="1">
    <location>
        <begin position="1"/>
        <end position="13"/>
    </location>
</feature>
<dbReference type="EMBL" id="OX459939">
    <property type="protein sequence ID" value="CAI9169636.1"/>
    <property type="molecule type" value="Genomic_DNA"/>
</dbReference>
<evidence type="ECO:0000313" key="2">
    <source>
        <dbReference type="EMBL" id="CAI9169636.1"/>
    </source>
</evidence>
<evidence type="ECO:0000256" key="1">
    <source>
        <dbReference type="SAM" id="MobiDB-lite"/>
    </source>
</evidence>
<sequence>MMMCPPPSDPPGPAATLMPDPGSGEVPAAVTAPLSTLLEIVEPPFWQAPFPAMVTSGQRPHDSTSAGPPRLYPPLPVSTDGEGKENTGIRQRLRSTKEQGESYRCPSESYNSLRLRTHVGTTIPPCSLLLPAIFLYGYIKLAETHSTVLGGATTMIRLMETIFQTHRPT</sequence>
<feature type="compositionally biased region" description="Polar residues" evidence="1">
    <location>
        <begin position="55"/>
        <end position="66"/>
    </location>
</feature>
<evidence type="ECO:0000313" key="3">
    <source>
        <dbReference type="Proteomes" id="UP001176941"/>
    </source>
</evidence>
<accession>A0ABN8ZBQ5</accession>
<name>A0ABN8ZBQ5_RANTA</name>
<proteinExistence type="predicted"/>
<feature type="region of interest" description="Disordered" evidence="1">
    <location>
        <begin position="1"/>
        <end position="21"/>
    </location>
</feature>